<name>A0A381YNF1_9ZZZZ</name>
<accession>A0A381YNF1</accession>
<protein>
    <recommendedName>
        <fullName evidence="2">FecR protein domain-containing protein</fullName>
    </recommendedName>
</protein>
<gene>
    <name evidence="1" type="ORF">METZ01_LOCUS130911</name>
</gene>
<dbReference type="AlphaFoldDB" id="A0A381YNF1"/>
<proteinExistence type="predicted"/>
<reference evidence="1" key="1">
    <citation type="submission" date="2018-05" db="EMBL/GenBank/DDBJ databases">
        <authorList>
            <person name="Lanie J.A."/>
            <person name="Ng W.-L."/>
            <person name="Kazmierczak K.M."/>
            <person name="Andrzejewski T.M."/>
            <person name="Davidsen T.M."/>
            <person name="Wayne K.J."/>
            <person name="Tettelin H."/>
            <person name="Glass J.I."/>
            <person name="Rusch D."/>
            <person name="Podicherti R."/>
            <person name="Tsui H.-C.T."/>
            <person name="Winkler M.E."/>
        </authorList>
    </citation>
    <scope>NUCLEOTIDE SEQUENCE</scope>
</reference>
<dbReference type="EMBL" id="UINC01018556">
    <property type="protein sequence ID" value="SVA78057.1"/>
    <property type="molecule type" value="Genomic_DNA"/>
</dbReference>
<evidence type="ECO:0000313" key="1">
    <source>
        <dbReference type="EMBL" id="SVA78057.1"/>
    </source>
</evidence>
<evidence type="ECO:0008006" key="2">
    <source>
        <dbReference type="Google" id="ProtNLM"/>
    </source>
</evidence>
<sequence length="229" mass="25821">MANEPIAVVSKVRGKVNHKMIDDKKYKSKLLVNTPILLESQIRTDNKAFVKLIFLDDGTSIAMYSGSEIIIKGNVEKRMISKQIELISGIININVTKQTLGEFTLVTPNSELTCTECGFWILFDPLTGDELIKESGNISIWNPSLNRSSELVMDTTLISLINNEFQQFGTPVTDIKYLESLMLEVDERLIQYKKDEVEEVSSETTSNVVVIKLKNAANVERKLVLTYNK</sequence>
<organism evidence="1">
    <name type="scientific">marine metagenome</name>
    <dbReference type="NCBI Taxonomy" id="408172"/>
    <lineage>
        <taxon>unclassified sequences</taxon>
        <taxon>metagenomes</taxon>
        <taxon>ecological metagenomes</taxon>
    </lineage>
</organism>